<feature type="transmembrane region" description="Helical" evidence="10">
    <location>
        <begin position="533"/>
        <end position="554"/>
    </location>
</feature>
<keyword evidence="5" id="KW-0297">G-protein coupled receptor</keyword>
<evidence type="ECO:0000259" key="11">
    <source>
        <dbReference type="PROSITE" id="PS50262"/>
    </source>
</evidence>
<feature type="domain" description="G-protein coupled receptors family 1 profile" evidence="11">
    <location>
        <begin position="44"/>
        <end position="286"/>
    </location>
</feature>
<sequence length="628" mass="71421">MATNSSNDITYSETSNVDAIPVPACHCIPWLVVFGILSLAIVSLNLITIIIFVKLPRLQRRSIYFIIHLATVDLLVGVVVGPLLILNNGNGFCHLWKLRSNPNWLLKLRIIASHAFYQVSLLNLAVIALERLHAAARPLKHRFIKKRVYGVIIALTWLLPLAVNVLEIELVTFSDNSVPPFLIRCLYTLILLSLMCVCYISIYIKVRCSRHPQHHGAVGLRETKLTSTLFLVTLGSLLTYLPKVVFWGVFNFPELSNSLPKQITFNIYMAVLTIVTFNSLINPIIYAIRMLEFRAAINQMIFRKSTNRLNPPSTTLTYENASQKVEMINSELHCNPWIVVLSAESLAIVVLNIITIIVFVKQRQLQRKSTYLIIHLAIVDLLAGGISEPLCVETIGSSCSLKEYDTTNNTWLVTMKRALKFIFPCSSLLNLAVISLERAHATFFPFRHRFISPWVYGVVTSLIWFTPVVVEGGRIFFKLYLNRNLPDLIIYYFSFVFSLLFAICVSYFAIFLKVRCSRHPQHHGAAGLRERKLTSTLFLVTLGSWVTFLPSTIWSSFDIFKYPSSINLSPQGTFQVEMIALMLFFANSLLNPLIYAIRMPELRSGILRIIFRRPPQRLNQVDLSLQNI</sequence>
<evidence type="ECO:0000256" key="10">
    <source>
        <dbReference type="SAM" id="Phobius"/>
    </source>
</evidence>
<organism evidence="12 13">
    <name type="scientific">Pocillopora meandrina</name>
    <dbReference type="NCBI Taxonomy" id="46732"/>
    <lineage>
        <taxon>Eukaryota</taxon>
        <taxon>Metazoa</taxon>
        <taxon>Cnidaria</taxon>
        <taxon>Anthozoa</taxon>
        <taxon>Hexacorallia</taxon>
        <taxon>Scleractinia</taxon>
        <taxon>Astrocoeniina</taxon>
        <taxon>Pocilloporidae</taxon>
        <taxon>Pocillopora</taxon>
    </lineage>
</organism>
<feature type="transmembrane region" description="Helical" evidence="10">
    <location>
        <begin position="148"/>
        <end position="166"/>
    </location>
</feature>
<feature type="transmembrane region" description="Helical" evidence="10">
    <location>
        <begin position="337"/>
        <end position="360"/>
    </location>
</feature>
<evidence type="ECO:0000313" key="12">
    <source>
        <dbReference type="EMBL" id="CAH3118151.1"/>
    </source>
</evidence>
<dbReference type="GO" id="GO:0004930">
    <property type="term" value="F:G protein-coupled receptor activity"/>
    <property type="evidence" value="ECO:0007669"/>
    <property type="project" value="UniProtKB-KW"/>
</dbReference>
<feature type="transmembrane region" description="Helical" evidence="10">
    <location>
        <begin position="225"/>
        <end position="247"/>
    </location>
</feature>
<keyword evidence="7" id="KW-0675">Receptor</keyword>
<feature type="transmembrane region" description="Helical" evidence="10">
    <location>
        <begin position="451"/>
        <end position="470"/>
    </location>
</feature>
<keyword evidence="9" id="KW-0807">Transducer</keyword>
<dbReference type="InterPro" id="IPR000276">
    <property type="entry name" value="GPCR_Rhodpsn"/>
</dbReference>
<dbReference type="Proteomes" id="UP001159428">
    <property type="component" value="Unassembled WGS sequence"/>
</dbReference>
<evidence type="ECO:0000256" key="1">
    <source>
        <dbReference type="ARBA" id="ARBA00004651"/>
    </source>
</evidence>
<evidence type="ECO:0000313" key="13">
    <source>
        <dbReference type="Proteomes" id="UP001159428"/>
    </source>
</evidence>
<evidence type="ECO:0000256" key="2">
    <source>
        <dbReference type="ARBA" id="ARBA00022475"/>
    </source>
</evidence>
<feature type="transmembrane region" description="Helical" evidence="10">
    <location>
        <begin position="65"/>
        <end position="86"/>
    </location>
</feature>
<dbReference type="Gene3D" id="1.20.1070.10">
    <property type="entry name" value="Rhodopsin 7-helix transmembrane proteins"/>
    <property type="match status" value="2"/>
</dbReference>
<comment type="caution">
    <text evidence="12">The sequence shown here is derived from an EMBL/GenBank/DDBJ whole genome shotgun (WGS) entry which is preliminary data.</text>
</comment>
<keyword evidence="8" id="KW-0325">Glycoprotein</keyword>
<dbReference type="AlphaFoldDB" id="A0AAU9WLH8"/>
<protein>
    <recommendedName>
        <fullName evidence="11">G-protein coupled receptors family 1 profile domain-containing protein</fullName>
    </recommendedName>
</protein>
<keyword evidence="3 10" id="KW-0812">Transmembrane</keyword>
<dbReference type="PRINTS" id="PR00237">
    <property type="entry name" value="GPCRRHODOPSN"/>
</dbReference>
<dbReference type="PANTHER" id="PTHR24246:SF27">
    <property type="entry name" value="ADENOSINE RECEPTOR, ISOFORM A"/>
    <property type="match status" value="1"/>
</dbReference>
<evidence type="ECO:0000256" key="4">
    <source>
        <dbReference type="ARBA" id="ARBA00022989"/>
    </source>
</evidence>
<evidence type="ECO:0000256" key="9">
    <source>
        <dbReference type="ARBA" id="ARBA00023224"/>
    </source>
</evidence>
<keyword evidence="6 10" id="KW-0472">Membrane</keyword>
<evidence type="ECO:0000256" key="6">
    <source>
        <dbReference type="ARBA" id="ARBA00023136"/>
    </source>
</evidence>
<dbReference type="GO" id="GO:0005886">
    <property type="term" value="C:plasma membrane"/>
    <property type="evidence" value="ECO:0007669"/>
    <property type="project" value="UniProtKB-SubCell"/>
</dbReference>
<dbReference type="SUPFAM" id="SSF81321">
    <property type="entry name" value="Family A G protein-coupled receptor-like"/>
    <property type="match status" value="2"/>
</dbReference>
<dbReference type="Pfam" id="PF00001">
    <property type="entry name" value="7tm_1"/>
    <property type="match status" value="2"/>
</dbReference>
<gene>
    <name evidence="12" type="ORF">PMEA_00007153</name>
</gene>
<feature type="transmembrane region" description="Helical" evidence="10">
    <location>
        <begin position="28"/>
        <end position="53"/>
    </location>
</feature>
<accession>A0AAU9WLH8</accession>
<feature type="transmembrane region" description="Helical" evidence="10">
    <location>
        <begin position="181"/>
        <end position="204"/>
    </location>
</feature>
<feature type="transmembrane region" description="Helical" evidence="10">
    <location>
        <begin position="574"/>
        <end position="597"/>
    </location>
</feature>
<feature type="transmembrane region" description="Helical" evidence="10">
    <location>
        <begin position="106"/>
        <end position="127"/>
    </location>
</feature>
<feature type="transmembrane region" description="Helical" evidence="10">
    <location>
        <begin position="490"/>
        <end position="512"/>
    </location>
</feature>
<evidence type="ECO:0000256" key="3">
    <source>
        <dbReference type="ARBA" id="ARBA00022692"/>
    </source>
</evidence>
<feature type="transmembrane region" description="Helical" evidence="10">
    <location>
        <begin position="267"/>
        <end position="288"/>
    </location>
</feature>
<proteinExistence type="predicted"/>
<dbReference type="EMBL" id="CALNXJ010000016">
    <property type="protein sequence ID" value="CAH3118151.1"/>
    <property type="molecule type" value="Genomic_DNA"/>
</dbReference>
<evidence type="ECO:0000256" key="8">
    <source>
        <dbReference type="ARBA" id="ARBA00023180"/>
    </source>
</evidence>
<name>A0AAU9WLH8_9CNID</name>
<keyword evidence="4 10" id="KW-1133">Transmembrane helix</keyword>
<keyword evidence="13" id="KW-1185">Reference proteome</keyword>
<reference evidence="12 13" key="1">
    <citation type="submission" date="2022-05" db="EMBL/GenBank/DDBJ databases">
        <authorList>
            <consortium name="Genoscope - CEA"/>
            <person name="William W."/>
        </authorList>
    </citation>
    <scope>NUCLEOTIDE SEQUENCE [LARGE SCALE GENOMIC DNA]</scope>
</reference>
<comment type="subcellular location">
    <subcellularLocation>
        <location evidence="1">Cell membrane</location>
        <topology evidence="1">Multi-pass membrane protein</topology>
    </subcellularLocation>
</comment>
<keyword evidence="2" id="KW-1003">Cell membrane</keyword>
<dbReference type="PROSITE" id="PS50262">
    <property type="entry name" value="G_PROTEIN_RECEP_F1_2"/>
    <property type="match status" value="2"/>
</dbReference>
<feature type="domain" description="G-protein coupled receptors family 1 profile" evidence="11">
    <location>
        <begin position="351"/>
        <end position="595"/>
    </location>
</feature>
<evidence type="ECO:0000256" key="7">
    <source>
        <dbReference type="ARBA" id="ARBA00023170"/>
    </source>
</evidence>
<dbReference type="CDD" id="cd00637">
    <property type="entry name" value="7tm_classA_rhodopsin-like"/>
    <property type="match status" value="2"/>
</dbReference>
<dbReference type="PANTHER" id="PTHR24246">
    <property type="entry name" value="OLFACTORY RECEPTOR AND ADENOSINE RECEPTOR"/>
    <property type="match status" value="1"/>
</dbReference>
<evidence type="ECO:0000256" key="5">
    <source>
        <dbReference type="ARBA" id="ARBA00023040"/>
    </source>
</evidence>
<dbReference type="InterPro" id="IPR017452">
    <property type="entry name" value="GPCR_Rhodpsn_7TM"/>
</dbReference>